<dbReference type="AlphaFoldDB" id="A0AAN9Y951"/>
<reference evidence="1 2" key="1">
    <citation type="submission" date="2024-03" db="EMBL/GenBank/DDBJ databases">
        <title>Adaptation during the transition from Ophiocordyceps entomopathogen to insect associate is accompanied by gene loss and intensified selection.</title>
        <authorList>
            <person name="Ward C.M."/>
            <person name="Onetto C.A."/>
            <person name="Borneman A.R."/>
        </authorList>
    </citation>
    <scope>NUCLEOTIDE SEQUENCE [LARGE SCALE GENOMIC DNA]</scope>
    <source>
        <strain evidence="1">AWRI1</strain>
        <tissue evidence="1">Single Adult Female</tissue>
    </source>
</reference>
<accession>A0AAN9Y951</accession>
<organism evidence="1 2">
    <name type="scientific">Parthenolecanium corni</name>
    <dbReference type="NCBI Taxonomy" id="536013"/>
    <lineage>
        <taxon>Eukaryota</taxon>
        <taxon>Metazoa</taxon>
        <taxon>Ecdysozoa</taxon>
        <taxon>Arthropoda</taxon>
        <taxon>Hexapoda</taxon>
        <taxon>Insecta</taxon>
        <taxon>Pterygota</taxon>
        <taxon>Neoptera</taxon>
        <taxon>Paraneoptera</taxon>
        <taxon>Hemiptera</taxon>
        <taxon>Sternorrhyncha</taxon>
        <taxon>Coccoidea</taxon>
        <taxon>Coccidae</taxon>
        <taxon>Parthenolecanium</taxon>
    </lineage>
</organism>
<protein>
    <submittedName>
        <fullName evidence="1">Uncharacterized protein</fullName>
    </submittedName>
</protein>
<dbReference type="Proteomes" id="UP001367676">
    <property type="component" value="Unassembled WGS sequence"/>
</dbReference>
<evidence type="ECO:0000313" key="2">
    <source>
        <dbReference type="Proteomes" id="UP001367676"/>
    </source>
</evidence>
<evidence type="ECO:0000313" key="1">
    <source>
        <dbReference type="EMBL" id="KAK7603711.1"/>
    </source>
</evidence>
<keyword evidence="2" id="KW-1185">Reference proteome</keyword>
<dbReference type="EMBL" id="JBBCAQ010000006">
    <property type="protein sequence ID" value="KAK7603711.1"/>
    <property type="molecule type" value="Genomic_DNA"/>
</dbReference>
<sequence>MVRGRSEGNGNSNTDFEIEGTEMELFNQGEEVDEVENVIYIPDHYHSRSKNVENAASKSNEHQPEDEFTLFGKSVAYKLRNIKNDRARVIAQHYINTILFRAEMTNFNENVSLPTADEFPLFNSVDQENTKPDIISDDESTKTEI</sequence>
<gene>
    <name evidence="1" type="ORF">V9T40_003710</name>
</gene>
<proteinExistence type="predicted"/>
<name>A0AAN9Y951_9HEMI</name>
<comment type="caution">
    <text evidence="1">The sequence shown here is derived from an EMBL/GenBank/DDBJ whole genome shotgun (WGS) entry which is preliminary data.</text>
</comment>